<reference evidence="4 5" key="1">
    <citation type="submission" date="2019-03" db="EMBL/GenBank/DDBJ databases">
        <title>Whole genome sequence of a novel Rubrobacter taiwanensis strain, isolated from Yellowstone National Park.</title>
        <authorList>
            <person name="Freed S."/>
            <person name="Ramaley R.F."/>
            <person name="Kyndt J.A."/>
        </authorList>
    </citation>
    <scope>NUCLEOTIDE SEQUENCE [LARGE SCALE GENOMIC DNA]</scope>
    <source>
        <strain evidence="4 5">Yellowstone</strain>
    </source>
</reference>
<feature type="compositionally biased region" description="Polar residues" evidence="2">
    <location>
        <begin position="14"/>
        <end position="24"/>
    </location>
</feature>
<dbReference type="Gene3D" id="3.50.50.60">
    <property type="entry name" value="FAD/NAD(P)-binding domain"/>
    <property type="match status" value="1"/>
</dbReference>
<dbReference type="Pfam" id="PF01266">
    <property type="entry name" value="DAO"/>
    <property type="match status" value="1"/>
</dbReference>
<sequence>MKKSRHGDMYAPRNQLSSRFGTKTSSRRESPKSEGCSPRATFEYTPSKIKARIKPNKNVAPPVASSTGNVRLNSSRANHTASRKLAAIQTSSHIHQLLYIYNIHSRTPCQPDRGRKCGMKVAVIGAGILGASVAYRLAEGGARVTLVERGEPGGGASAASFAWVNANEKKPRAYFGLNYAGLREHYRLREEFGGAPWLHPGGNLVWSADARGLRERVERLRGWGYAAETVGEERARELEPEVRSPGVAAAYFPEEAWVDVPRLVRELVERARAAGAEVRTGSPVVGIEAEVSAVRLAGGERVAVDAVVNAAGPDADRVAGMAGSPLPLAPRRGLLVRLEVRGAPLRRVLHAPEVNLRPDGAGYLIAHHESVDRRLGGKDERRLAVELLERARGILPVPEARVSGVRVGTRPVPADGYPSVGAAPGIPGYYEAVTHSGVTLGPLLGRLLACEILGGEVHPLAAPYRPGRLREQRMTEHPIRNAKEGG</sequence>
<gene>
    <name evidence="4" type="ORF">E0L93_15325</name>
</gene>
<dbReference type="Gene3D" id="3.30.9.10">
    <property type="entry name" value="D-Amino Acid Oxidase, subunit A, domain 2"/>
    <property type="match status" value="1"/>
</dbReference>
<dbReference type="InterPro" id="IPR036188">
    <property type="entry name" value="FAD/NAD-bd_sf"/>
</dbReference>
<feature type="compositionally biased region" description="Polar residues" evidence="2">
    <location>
        <begin position="64"/>
        <end position="76"/>
    </location>
</feature>
<dbReference type="PANTHER" id="PTHR13847:SF289">
    <property type="entry name" value="GLYCINE OXIDASE"/>
    <property type="match status" value="1"/>
</dbReference>
<dbReference type="GO" id="GO:0005737">
    <property type="term" value="C:cytoplasm"/>
    <property type="evidence" value="ECO:0007669"/>
    <property type="project" value="TreeGrafter"/>
</dbReference>
<dbReference type="AlphaFoldDB" id="A0A4R1B933"/>
<protein>
    <submittedName>
        <fullName evidence="4">FAD-binding oxidoreductase</fullName>
    </submittedName>
</protein>
<feature type="region of interest" description="Disordered" evidence="2">
    <location>
        <begin position="1"/>
        <end position="41"/>
    </location>
</feature>
<evidence type="ECO:0000256" key="2">
    <source>
        <dbReference type="SAM" id="MobiDB-lite"/>
    </source>
</evidence>
<organism evidence="4 5">
    <name type="scientific">Rubrobacter taiwanensis</name>
    <dbReference type="NCBI Taxonomy" id="185139"/>
    <lineage>
        <taxon>Bacteria</taxon>
        <taxon>Bacillati</taxon>
        <taxon>Actinomycetota</taxon>
        <taxon>Rubrobacteria</taxon>
        <taxon>Rubrobacterales</taxon>
        <taxon>Rubrobacteraceae</taxon>
        <taxon>Rubrobacter</taxon>
    </lineage>
</organism>
<comment type="caution">
    <text evidence="4">The sequence shown here is derived from an EMBL/GenBank/DDBJ whole genome shotgun (WGS) entry which is preliminary data.</text>
</comment>
<dbReference type="GO" id="GO:0016491">
    <property type="term" value="F:oxidoreductase activity"/>
    <property type="evidence" value="ECO:0007669"/>
    <property type="project" value="UniProtKB-KW"/>
</dbReference>
<dbReference type="InterPro" id="IPR006076">
    <property type="entry name" value="FAD-dep_OxRdtase"/>
</dbReference>
<dbReference type="SUPFAM" id="SSF51905">
    <property type="entry name" value="FAD/NAD(P)-binding domain"/>
    <property type="match status" value="1"/>
</dbReference>
<proteinExistence type="predicted"/>
<feature type="domain" description="FAD dependent oxidoreductase" evidence="3">
    <location>
        <begin position="120"/>
        <end position="449"/>
    </location>
</feature>
<dbReference type="Proteomes" id="UP000295244">
    <property type="component" value="Unassembled WGS sequence"/>
</dbReference>
<dbReference type="OrthoDB" id="4775411at2"/>
<accession>A0A4R1B933</accession>
<feature type="region of interest" description="Disordered" evidence="2">
    <location>
        <begin position="54"/>
        <end position="76"/>
    </location>
</feature>
<keyword evidence="5" id="KW-1185">Reference proteome</keyword>
<keyword evidence="1" id="KW-0560">Oxidoreductase</keyword>
<dbReference type="PANTHER" id="PTHR13847">
    <property type="entry name" value="SARCOSINE DEHYDROGENASE-RELATED"/>
    <property type="match status" value="1"/>
</dbReference>
<evidence type="ECO:0000313" key="5">
    <source>
        <dbReference type="Proteomes" id="UP000295244"/>
    </source>
</evidence>
<evidence type="ECO:0000256" key="1">
    <source>
        <dbReference type="ARBA" id="ARBA00023002"/>
    </source>
</evidence>
<name>A0A4R1B933_9ACTN</name>
<dbReference type="EMBL" id="SKBU01000042">
    <property type="protein sequence ID" value="TCJ13073.1"/>
    <property type="molecule type" value="Genomic_DNA"/>
</dbReference>
<evidence type="ECO:0000313" key="4">
    <source>
        <dbReference type="EMBL" id="TCJ13073.1"/>
    </source>
</evidence>
<evidence type="ECO:0000259" key="3">
    <source>
        <dbReference type="Pfam" id="PF01266"/>
    </source>
</evidence>